<reference evidence="3" key="1">
    <citation type="submission" date="2015-09" db="EMBL/GenBank/DDBJ databases">
        <authorList>
            <consortium name="Pathogen Informatics"/>
        </authorList>
    </citation>
    <scope>NUCLEOTIDE SEQUENCE [LARGE SCALE GENOMIC DNA]</scope>
    <source>
        <strain evidence="3">Lake Konstanz</strain>
    </source>
</reference>
<dbReference type="AlphaFoldDB" id="A0A0S4J249"/>
<dbReference type="EMBL" id="CYKH01000680">
    <property type="protein sequence ID" value="CUG16665.1"/>
    <property type="molecule type" value="Genomic_DNA"/>
</dbReference>
<feature type="compositionally biased region" description="Low complexity" evidence="1">
    <location>
        <begin position="421"/>
        <end position="432"/>
    </location>
</feature>
<accession>A0A0S4J249</accession>
<proteinExistence type="predicted"/>
<dbReference type="Proteomes" id="UP000051952">
    <property type="component" value="Unassembled WGS sequence"/>
</dbReference>
<feature type="compositionally biased region" description="Basic residues" evidence="1">
    <location>
        <begin position="472"/>
        <end position="481"/>
    </location>
</feature>
<feature type="region of interest" description="Disordered" evidence="1">
    <location>
        <begin position="458"/>
        <end position="486"/>
    </location>
</feature>
<sequence length="502" mass="54255">VTKHTVKETRLDVGQHAVPLTFDPSEHQLEPITSAEDVERHVGCVRILFFEAYERPGTLKWEWDVNHPAEVICLDYGSLDSFAHVYPSLREYLPGGGHVTAPPAAARRKSTTQVAKETTVAAVRHIAVPNKQQLLQPQHAHAASSFQRVSDAFERHVERSMKTKSHNAANMASGSGSVNTSMGHMTRPGGLKKAEQHHHRDPAGGLGTAAGRSRSKSPQPSVASLSNQNSQLHRNPLACLDRATGRLASASLQTALSDVVAPSENTNTSSAAGRPTHHSHLDTNPSGHGNICSKCAPIVEVERSAFRAREESLKHEIIFLTKRLAILEGKHRSSGSTSRDRAVSSNAPPSRSSSTGSAGGRQPEATSKKVATTTNTAPLSMSTTQRGGVTSSAASSPKETKASRLREGRFAGHPEVSIDPSSSGRWRSASESDNNTAASPDLDSSDRILAFAQHVIASERDRQQQHQQSAKHQQHAHRHRSGREERHQIAATMYGQEGNTLW</sequence>
<organism evidence="2 3">
    <name type="scientific">Bodo saltans</name>
    <name type="common">Flagellated protozoan</name>
    <dbReference type="NCBI Taxonomy" id="75058"/>
    <lineage>
        <taxon>Eukaryota</taxon>
        <taxon>Discoba</taxon>
        <taxon>Euglenozoa</taxon>
        <taxon>Kinetoplastea</taxon>
        <taxon>Metakinetoplastina</taxon>
        <taxon>Eubodonida</taxon>
        <taxon>Bodonidae</taxon>
        <taxon>Bodo</taxon>
    </lineage>
</organism>
<gene>
    <name evidence="2" type="ORF">BSAL_75245</name>
</gene>
<feature type="compositionally biased region" description="Polar residues" evidence="1">
    <location>
        <begin position="216"/>
        <end position="233"/>
    </location>
</feature>
<feature type="compositionally biased region" description="Low complexity" evidence="1">
    <location>
        <begin position="343"/>
        <end position="356"/>
    </location>
</feature>
<feature type="compositionally biased region" description="Polar residues" evidence="1">
    <location>
        <begin position="166"/>
        <end position="183"/>
    </location>
</feature>
<evidence type="ECO:0000256" key="1">
    <source>
        <dbReference type="SAM" id="MobiDB-lite"/>
    </source>
</evidence>
<feature type="non-terminal residue" evidence="2">
    <location>
        <position position="1"/>
    </location>
</feature>
<name>A0A0S4J249_BODSA</name>
<feature type="compositionally biased region" description="Basic and acidic residues" evidence="1">
    <location>
        <begin position="398"/>
        <end position="412"/>
    </location>
</feature>
<feature type="region of interest" description="Disordered" evidence="1">
    <location>
        <begin position="258"/>
        <end position="291"/>
    </location>
</feature>
<feature type="region of interest" description="Disordered" evidence="1">
    <location>
        <begin position="330"/>
        <end position="445"/>
    </location>
</feature>
<keyword evidence="3" id="KW-1185">Reference proteome</keyword>
<feature type="region of interest" description="Disordered" evidence="1">
    <location>
        <begin position="157"/>
        <end position="234"/>
    </location>
</feature>
<feature type="compositionally biased region" description="Polar residues" evidence="1">
    <location>
        <begin position="369"/>
        <end position="397"/>
    </location>
</feature>
<evidence type="ECO:0000313" key="2">
    <source>
        <dbReference type="EMBL" id="CUG16665.1"/>
    </source>
</evidence>
<dbReference type="VEuPathDB" id="TriTrypDB:BSAL_75245"/>
<protein>
    <submittedName>
        <fullName evidence="2">Uncharacterized protein</fullName>
    </submittedName>
</protein>
<evidence type="ECO:0000313" key="3">
    <source>
        <dbReference type="Proteomes" id="UP000051952"/>
    </source>
</evidence>